<comment type="pathway">
    <text evidence="5">Cofactor biosynthesis; coenzyme A biosynthesis; CoA from (R)-pantothenate: step 5/5.</text>
</comment>
<comment type="subcellular location">
    <subcellularLocation>
        <location evidence="5">Cytoplasm</location>
    </subcellularLocation>
</comment>
<comment type="function">
    <text evidence="5">Catalyzes the phosphorylation of the 3'-hydroxyl group of dephosphocoenzyme A to form coenzyme A.</text>
</comment>
<dbReference type="PANTHER" id="PTHR10695:SF46">
    <property type="entry name" value="BIFUNCTIONAL COENZYME A SYNTHASE-RELATED"/>
    <property type="match status" value="1"/>
</dbReference>
<keyword evidence="5" id="KW-0963">Cytoplasm</keyword>
<keyword evidence="4 5" id="KW-0173">Coenzyme A biosynthesis</keyword>
<dbReference type="InterPro" id="IPR027417">
    <property type="entry name" value="P-loop_NTPase"/>
</dbReference>
<comment type="similarity">
    <text evidence="1 5">Belongs to the CoaE family.</text>
</comment>
<dbReference type="OrthoDB" id="9812943at2"/>
<dbReference type="Proteomes" id="UP000184268">
    <property type="component" value="Unassembled WGS sequence"/>
</dbReference>
<evidence type="ECO:0000313" key="7">
    <source>
        <dbReference type="EMBL" id="SHH98446.1"/>
    </source>
</evidence>
<dbReference type="EMBL" id="FQXG01000005">
    <property type="protein sequence ID" value="SHH98446.1"/>
    <property type="molecule type" value="Genomic_DNA"/>
</dbReference>
<evidence type="ECO:0000256" key="2">
    <source>
        <dbReference type="ARBA" id="ARBA00022741"/>
    </source>
</evidence>
<keyword evidence="2 5" id="KW-0547">Nucleotide-binding</keyword>
<organism evidence="7 8">
    <name type="scientific">Ferrimonas marina</name>
    <dbReference type="NCBI Taxonomy" id="299255"/>
    <lineage>
        <taxon>Bacteria</taxon>
        <taxon>Pseudomonadati</taxon>
        <taxon>Pseudomonadota</taxon>
        <taxon>Gammaproteobacteria</taxon>
        <taxon>Alteromonadales</taxon>
        <taxon>Ferrimonadaceae</taxon>
        <taxon>Ferrimonas</taxon>
    </lineage>
</organism>
<dbReference type="UniPathway" id="UPA00241">
    <property type="reaction ID" value="UER00356"/>
</dbReference>
<dbReference type="GO" id="GO:0004140">
    <property type="term" value="F:dephospho-CoA kinase activity"/>
    <property type="evidence" value="ECO:0007669"/>
    <property type="project" value="UniProtKB-UniRule"/>
</dbReference>
<dbReference type="PANTHER" id="PTHR10695">
    <property type="entry name" value="DEPHOSPHO-COA KINASE-RELATED"/>
    <property type="match status" value="1"/>
</dbReference>
<reference evidence="8" key="1">
    <citation type="submission" date="2016-11" db="EMBL/GenBank/DDBJ databases">
        <authorList>
            <person name="Varghese N."/>
            <person name="Submissions S."/>
        </authorList>
    </citation>
    <scope>NUCLEOTIDE SEQUENCE [LARGE SCALE GENOMIC DNA]</scope>
    <source>
        <strain evidence="8">DSM 16917</strain>
    </source>
</reference>
<evidence type="ECO:0000256" key="1">
    <source>
        <dbReference type="ARBA" id="ARBA00009018"/>
    </source>
</evidence>
<keyword evidence="5 7" id="KW-0418">Kinase</keyword>
<dbReference type="Gene3D" id="3.40.50.300">
    <property type="entry name" value="P-loop containing nucleotide triphosphate hydrolases"/>
    <property type="match status" value="1"/>
</dbReference>
<dbReference type="PROSITE" id="PS51219">
    <property type="entry name" value="DPCK"/>
    <property type="match status" value="1"/>
</dbReference>
<dbReference type="SUPFAM" id="SSF52540">
    <property type="entry name" value="P-loop containing nucleoside triphosphate hydrolases"/>
    <property type="match status" value="1"/>
</dbReference>
<dbReference type="GO" id="GO:0015937">
    <property type="term" value="P:coenzyme A biosynthetic process"/>
    <property type="evidence" value="ECO:0007669"/>
    <property type="project" value="UniProtKB-UniRule"/>
</dbReference>
<evidence type="ECO:0000256" key="6">
    <source>
        <dbReference type="NCBIfam" id="TIGR00152"/>
    </source>
</evidence>
<dbReference type="RefSeq" id="WP_067661620.1">
    <property type="nucleotide sequence ID" value="NZ_FQXG01000005.1"/>
</dbReference>
<dbReference type="EC" id="2.7.1.24" evidence="5 6"/>
<dbReference type="GO" id="GO:0005737">
    <property type="term" value="C:cytoplasm"/>
    <property type="evidence" value="ECO:0007669"/>
    <property type="project" value="UniProtKB-SubCell"/>
</dbReference>
<proteinExistence type="inferred from homology"/>
<feature type="binding site" evidence="5">
    <location>
        <begin position="13"/>
        <end position="18"/>
    </location>
    <ligand>
        <name>ATP</name>
        <dbReference type="ChEBI" id="CHEBI:30616"/>
    </ligand>
</feature>
<dbReference type="InterPro" id="IPR001977">
    <property type="entry name" value="Depp_CoAkinase"/>
</dbReference>
<evidence type="ECO:0000313" key="8">
    <source>
        <dbReference type="Proteomes" id="UP000184268"/>
    </source>
</evidence>
<keyword evidence="3 5" id="KW-0067">ATP-binding</keyword>
<dbReference type="NCBIfam" id="TIGR00152">
    <property type="entry name" value="dephospho-CoA kinase"/>
    <property type="match status" value="1"/>
</dbReference>
<keyword evidence="5" id="KW-0808">Transferase</keyword>
<dbReference type="STRING" id="299255.SAMN02745129_3492"/>
<protein>
    <recommendedName>
        <fullName evidence="5 6">Dephospho-CoA kinase</fullName>
        <ecNumber evidence="5 6">2.7.1.24</ecNumber>
    </recommendedName>
    <alternativeName>
        <fullName evidence="5">Dephosphocoenzyme A kinase</fullName>
    </alternativeName>
</protein>
<keyword evidence="8" id="KW-1185">Reference proteome</keyword>
<dbReference type="HAMAP" id="MF_00376">
    <property type="entry name" value="Dephospho_CoA_kinase"/>
    <property type="match status" value="1"/>
</dbReference>
<sequence>MSNFIVGLTGGIGSGKTQVSDRFAQLGITVVDTDILAREVVEPGQPAFEAIVERYGDAILQADGKLDRTALRQRVFADEGERQWLNQQTHPRIRQRMLAQCQAAPSSYVVLVVPLLVEGGLDKLVHRVLVVDVPESVQIARTSARDGNDPELVESILKRQASREQRLSAADDIIDNSGDLAQLDGEVQRLHQSYLSMAEKQHVADL</sequence>
<evidence type="ECO:0000256" key="3">
    <source>
        <dbReference type="ARBA" id="ARBA00022840"/>
    </source>
</evidence>
<dbReference type="GO" id="GO:0005524">
    <property type="term" value="F:ATP binding"/>
    <property type="evidence" value="ECO:0007669"/>
    <property type="project" value="UniProtKB-UniRule"/>
</dbReference>
<dbReference type="Pfam" id="PF01121">
    <property type="entry name" value="CoaE"/>
    <property type="match status" value="1"/>
</dbReference>
<dbReference type="AlphaFoldDB" id="A0A1M5XF84"/>
<evidence type="ECO:0000256" key="5">
    <source>
        <dbReference type="HAMAP-Rule" id="MF_00376"/>
    </source>
</evidence>
<comment type="catalytic activity">
    <reaction evidence="5">
        <text>3'-dephospho-CoA + ATP = ADP + CoA + H(+)</text>
        <dbReference type="Rhea" id="RHEA:18245"/>
        <dbReference type="ChEBI" id="CHEBI:15378"/>
        <dbReference type="ChEBI" id="CHEBI:30616"/>
        <dbReference type="ChEBI" id="CHEBI:57287"/>
        <dbReference type="ChEBI" id="CHEBI:57328"/>
        <dbReference type="ChEBI" id="CHEBI:456216"/>
        <dbReference type="EC" id="2.7.1.24"/>
    </reaction>
</comment>
<dbReference type="CDD" id="cd02022">
    <property type="entry name" value="DPCK"/>
    <property type="match status" value="1"/>
</dbReference>
<name>A0A1M5XF84_9GAMM</name>
<evidence type="ECO:0000256" key="4">
    <source>
        <dbReference type="ARBA" id="ARBA00022993"/>
    </source>
</evidence>
<gene>
    <name evidence="5" type="primary">coaE</name>
    <name evidence="7" type="ORF">SAMN02745129_3492</name>
</gene>
<accession>A0A1M5XF84</accession>